<evidence type="ECO:0000256" key="1">
    <source>
        <dbReference type="ARBA" id="ARBA00004694"/>
    </source>
</evidence>
<evidence type="ECO:0000256" key="3">
    <source>
        <dbReference type="ARBA" id="ARBA00011823"/>
    </source>
</evidence>
<dbReference type="GO" id="GO:0006782">
    <property type="term" value="P:protoporphyrinogen IX biosynthetic process"/>
    <property type="evidence" value="ECO:0007669"/>
    <property type="project" value="UniProtKB-UniPathway"/>
</dbReference>
<keyword evidence="8" id="KW-0627">Porphyrin biosynthesis</keyword>
<gene>
    <name evidence="13" type="ORF">GQF42_40495</name>
</gene>
<evidence type="ECO:0000256" key="12">
    <source>
        <dbReference type="SAM" id="MobiDB-lite"/>
    </source>
</evidence>
<evidence type="ECO:0000256" key="8">
    <source>
        <dbReference type="ARBA" id="ARBA00023244"/>
    </source>
</evidence>
<dbReference type="SUPFAM" id="SSF51569">
    <property type="entry name" value="Aldolase"/>
    <property type="match status" value="1"/>
</dbReference>
<dbReference type="GO" id="GO:0046872">
    <property type="term" value="F:metal ion binding"/>
    <property type="evidence" value="ECO:0007669"/>
    <property type="project" value="InterPro"/>
</dbReference>
<comment type="subunit">
    <text evidence="3">Homooctamer.</text>
</comment>
<dbReference type="KEGG" id="sbro:GQF42_40495"/>
<dbReference type="RefSeq" id="WP_158928393.1">
    <property type="nucleotide sequence ID" value="NZ_CP047020.1"/>
</dbReference>
<proteinExistence type="inferred from homology"/>
<dbReference type="EC" id="4.2.1.24" evidence="4"/>
<accession>A0A6I6NBE0</accession>
<reference evidence="13 14" key="1">
    <citation type="submission" date="2019-12" db="EMBL/GenBank/DDBJ databases">
        <title>Streptomyces sp. strain T44 isolated from rhizosphere soil of Broussonetia papyrifera.</title>
        <authorList>
            <person name="Mo P."/>
        </authorList>
    </citation>
    <scope>NUCLEOTIDE SEQUENCE [LARGE SCALE GENOMIC DNA]</scope>
    <source>
        <strain evidence="13 14">T44</strain>
    </source>
</reference>
<evidence type="ECO:0000256" key="5">
    <source>
        <dbReference type="ARBA" id="ARBA00020771"/>
    </source>
</evidence>
<evidence type="ECO:0000256" key="7">
    <source>
        <dbReference type="ARBA" id="ARBA00023239"/>
    </source>
</evidence>
<evidence type="ECO:0000256" key="9">
    <source>
        <dbReference type="ARBA" id="ARBA00032837"/>
    </source>
</evidence>
<comment type="pathway">
    <text evidence="1">Porphyrin-containing compound metabolism; protoporphyrin-IX biosynthesis; coproporphyrinogen-III from 5-aminolevulinate: step 1/4.</text>
</comment>
<keyword evidence="6" id="KW-0350">Heme biosynthesis</keyword>
<dbReference type="UniPathway" id="UPA00251">
    <property type="reaction ID" value="UER00318"/>
</dbReference>
<dbReference type="Gene3D" id="3.20.20.70">
    <property type="entry name" value="Aldolase class I"/>
    <property type="match status" value="1"/>
</dbReference>
<feature type="region of interest" description="Disordered" evidence="12">
    <location>
        <begin position="51"/>
        <end position="81"/>
    </location>
</feature>
<sequence>MTRVPGTLAVPLLDQQAPIEAPIACQAFGTPPDGHAADRYDVRLCGVDGAGSLVHGDRRNHQQDPAGRREGLRGAATSGVPVRACQTRGEHIGIEAPAAPGWIGRDRAVPETTTAVRRAGADAVLTYWAVEPATRLIEP</sequence>
<dbReference type="Pfam" id="PF00490">
    <property type="entry name" value="ALAD"/>
    <property type="match status" value="1"/>
</dbReference>
<evidence type="ECO:0000313" key="14">
    <source>
        <dbReference type="Proteomes" id="UP000436138"/>
    </source>
</evidence>
<dbReference type="PRINTS" id="PR00144">
    <property type="entry name" value="DALDHYDRTASE"/>
</dbReference>
<keyword evidence="7" id="KW-0456">Lyase</keyword>
<dbReference type="InterPro" id="IPR013785">
    <property type="entry name" value="Aldolase_TIM"/>
</dbReference>
<dbReference type="InterPro" id="IPR001731">
    <property type="entry name" value="ALAD"/>
</dbReference>
<feature type="compositionally biased region" description="Basic and acidic residues" evidence="12">
    <location>
        <begin position="55"/>
        <end position="72"/>
    </location>
</feature>
<name>A0A6I6NBE0_9ACTN</name>
<keyword evidence="14" id="KW-1185">Reference proteome</keyword>
<evidence type="ECO:0000313" key="13">
    <source>
        <dbReference type="EMBL" id="QHA08714.1"/>
    </source>
</evidence>
<protein>
    <recommendedName>
        <fullName evidence="5">Delta-aminolevulinic acid dehydratase</fullName>
        <ecNumber evidence="4">4.2.1.24</ecNumber>
    </recommendedName>
    <alternativeName>
        <fullName evidence="9">Porphobilinogen synthase</fullName>
    </alternativeName>
</protein>
<organism evidence="13 14">
    <name type="scientific">Streptomyces broussonetiae</name>
    <dbReference type="NCBI Taxonomy" id="2686304"/>
    <lineage>
        <taxon>Bacteria</taxon>
        <taxon>Bacillati</taxon>
        <taxon>Actinomycetota</taxon>
        <taxon>Actinomycetes</taxon>
        <taxon>Kitasatosporales</taxon>
        <taxon>Streptomycetaceae</taxon>
        <taxon>Streptomyces</taxon>
    </lineage>
</organism>
<dbReference type="SMART" id="SM01004">
    <property type="entry name" value="ALAD"/>
    <property type="match status" value="1"/>
</dbReference>
<dbReference type="GO" id="GO:0004655">
    <property type="term" value="F:porphobilinogen synthase activity"/>
    <property type="evidence" value="ECO:0007669"/>
    <property type="project" value="UniProtKB-EC"/>
</dbReference>
<dbReference type="AlphaFoldDB" id="A0A6I6NBE0"/>
<evidence type="ECO:0000256" key="11">
    <source>
        <dbReference type="RuleBase" id="RU004161"/>
    </source>
</evidence>
<dbReference type="EMBL" id="CP047020">
    <property type="protein sequence ID" value="QHA08714.1"/>
    <property type="molecule type" value="Genomic_DNA"/>
</dbReference>
<comment type="catalytic activity">
    <reaction evidence="10">
        <text>2 5-aminolevulinate = porphobilinogen + 2 H2O + H(+)</text>
        <dbReference type="Rhea" id="RHEA:24064"/>
        <dbReference type="ChEBI" id="CHEBI:15377"/>
        <dbReference type="ChEBI" id="CHEBI:15378"/>
        <dbReference type="ChEBI" id="CHEBI:58126"/>
        <dbReference type="ChEBI" id="CHEBI:356416"/>
        <dbReference type="EC" id="4.2.1.24"/>
    </reaction>
</comment>
<evidence type="ECO:0000256" key="2">
    <source>
        <dbReference type="ARBA" id="ARBA00008055"/>
    </source>
</evidence>
<evidence type="ECO:0000256" key="6">
    <source>
        <dbReference type="ARBA" id="ARBA00023133"/>
    </source>
</evidence>
<dbReference type="Proteomes" id="UP000436138">
    <property type="component" value="Chromosome"/>
</dbReference>
<comment type="similarity">
    <text evidence="2 11">Belongs to the ALAD family.</text>
</comment>
<evidence type="ECO:0000256" key="4">
    <source>
        <dbReference type="ARBA" id="ARBA00012053"/>
    </source>
</evidence>
<evidence type="ECO:0000256" key="10">
    <source>
        <dbReference type="ARBA" id="ARBA00047651"/>
    </source>
</evidence>